<sequence>MGSEFEVLPYHSNIRWSSWEKVLNRVLAMCVERALFLREHQYCHADCFENSEFILILVYMANIFDALNHLNQQVQNDGVNVVEVEENLKAFQKNIPVPGELKQAIAMHLDELTKSLDEYFPTRELYPASLRQPWPFGVATADVNNEYLDEIIELQQSQVQQQLFRTTTLSAFWCHHIVTYPLIQSFSRMVDVKTKKRNRLCCENDMRVALAKVKSSISELVSERQHRMSH</sequence>
<dbReference type="PANTHER" id="PTHR45913:SF19">
    <property type="entry name" value="LOW QUALITY PROTEIN: ZINC FINGER BED DOMAIN-CONTAINING PROTEIN 5-LIKE"/>
    <property type="match status" value="1"/>
</dbReference>
<dbReference type="PANTHER" id="PTHR45913">
    <property type="entry name" value="EPM2A-INTERACTING PROTEIN 1"/>
    <property type="match status" value="1"/>
</dbReference>
<protein>
    <submittedName>
        <fullName evidence="1">Uncharacterized protein</fullName>
    </submittedName>
</protein>
<evidence type="ECO:0000313" key="2">
    <source>
        <dbReference type="Proteomes" id="UP000770717"/>
    </source>
</evidence>
<name>A0A8J6ERM2_ELECQ</name>
<dbReference type="OrthoDB" id="1101576at2759"/>
<evidence type="ECO:0000313" key="1">
    <source>
        <dbReference type="EMBL" id="KAG9474578.1"/>
    </source>
</evidence>
<reference evidence="1" key="1">
    <citation type="thesis" date="2020" institute="ProQuest LLC" country="789 East Eisenhower Parkway, Ann Arbor, MI, USA">
        <title>Comparative Genomics and Chromosome Evolution.</title>
        <authorList>
            <person name="Mudd A.B."/>
        </authorList>
    </citation>
    <scope>NUCLEOTIDE SEQUENCE</scope>
    <source>
        <strain evidence="1">HN-11 Male</strain>
        <tissue evidence="1">Kidney and liver</tissue>
    </source>
</reference>
<gene>
    <name evidence="1" type="ORF">GDO78_004722</name>
</gene>
<dbReference type="Proteomes" id="UP000770717">
    <property type="component" value="Unassembled WGS sequence"/>
</dbReference>
<organism evidence="1 2">
    <name type="scientific">Eleutherodactylus coqui</name>
    <name type="common">Puerto Rican coqui</name>
    <dbReference type="NCBI Taxonomy" id="57060"/>
    <lineage>
        <taxon>Eukaryota</taxon>
        <taxon>Metazoa</taxon>
        <taxon>Chordata</taxon>
        <taxon>Craniata</taxon>
        <taxon>Vertebrata</taxon>
        <taxon>Euteleostomi</taxon>
        <taxon>Amphibia</taxon>
        <taxon>Batrachia</taxon>
        <taxon>Anura</taxon>
        <taxon>Neobatrachia</taxon>
        <taxon>Hyloidea</taxon>
        <taxon>Eleutherodactylidae</taxon>
        <taxon>Eleutherodactylinae</taxon>
        <taxon>Eleutherodactylus</taxon>
        <taxon>Eleutherodactylus</taxon>
    </lineage>
</organism>
<comment type="caution">
    <text evidence="1">The sequence shown here is derived from an EMBL/GenBank/DDBJ whole genome shotgun (WGS) entry which is preliminary data.</text>
</comment>
<accession>A0A8J6ERM2</accession>
<dbReference type="AlphaFoldDB" id="A0A8J6ERM2"/>
<dbReference type="EMBL" id="WNTK01000013">
    <property type="protein sequence ID" value="KAG9474578.1"/>
    <property type="molecule type" value="Genomic_DNA"/>
</dbReference>
<keyword evidence="2" id="KW-1185">Reference proteome</keyword>
<proteinExistence type="predicted"/>